<evidence type="ECO:0000313" key="1">
    <source>
        <dbReference type="EMBL" id="MBM6912192.1"/>
    </source>
</evidence>
<dbReference type="Proteomes" id="UP000707138">
    <property type="component" value="Unassembled WGS sequence"/>
</dbReference>
<dbReference type="EMBL" id="JACJLA010000003">
    <property type="protein sequence ID" value="MBM6912192.1"/>
    <property type="molecule type" value="Genomic_DNA"/>
</dbReference>
<name>A0ABS2GFZ0_9FIRM</name>
<organism evidence="1 2">
    <name type="scientific">Veillonella magna</name>
    <dbReference type="NCBI Taxonomy" id="464322"/>
    <lineage>
        <taxon>Bacteria</taxon>
        <taxon>Bacillati</taxon>
        <taxon>Bacillota</taxon>
        <taxon>Negativicutes</taxon>
        <taxon>Veillonellales</taxon>
        <taxon>Veillonellaceae</taxon>
        <taxon>Veillonella</taxon>
    </lineage>
</organism>
<dbReference type="RefSeq" id="WP_205087435.1">
    <property type="nucleotide sequence ID" value="NZ_JACJLA010000003.1"/>
</dbReference>
<sequence>MRRILMGLLGLMLMFVVSGCGTTTALDTYSFGNKVVNVGASEIIVPTPFDLGKLANPTITDDGYPITVYQNGDANFITTIKAMTVAPGKPLPTPLARAEYSRDHEYKHYFGDSLQWENTAITLDGVPAVESTGLYTVKNKQIRFLQYTFISNGVLWNIAYQYAADSTVGAEALKLVEGKIQIIKKEG</sequence>
<keyword evidence="2" id="KW-1185">Reference proteome</keyword>
<proteinExistence type="predicted"/>
<accession>A0ABS2GFZ0</accession>
<gene>
    <name evidence="1" type="ORF">H6A01_02445</name>
</gene>
<comment type="caution">
    <text evidence="1">The sequence shown here is derived from an EMBL/GenBank/DDBJ whole genome shotgun (WGS) entry which is preliminary data.</text>
</comment>
<evidence type="ECO:0008006" key="3">
    <source>
        <dbReference type="Google" id="ProtNLM"/>
    </source>
</evidence>
<protein>
    <recommendedName>
        <fullName evidence="3">Lipoprotein</fullName>
    </recommendedName>
</protein>
<evidence type="ECO:0000313" key="2">
    <source>
        <dbReference type="Proteomes" id="UP000707138"/>
    </source>
</evidence>
<dbReference type="PROSITE" id="PS51257">
    <property type="entry name" value="PROKAR_LIPOPROTEIN"/>
    <property type="match status" value="1"/>
</dbReference>
<reference evidence="1 2" key="1">
    <citation type="journal article" date="2021" name="Sci. Rep.">
        <title>The distribution of antibiotic resistance genes in chicken gut microbiota commensals.</title>
        <authorList>
            <person name="Juricova H."/>
            <person name="Matiasovicova J."/>
            <person name="Kubasova T."/>
            <person name="Cejkova D."/>
            <person name="Rychlik I."/>
        </authorList>
    </citation>
    <scope>NUCLEOTIDE SEQUENCE [LARGE SCALE GENOMIC DNA]</scope>
    <source>
        <strain evidence="1 2">An537</strain>
    </source>
</reference>